<protein>
    <recommendedName>
        <fullName evidence="5">Flagellin-like protein</fullName>
    </recommendedName>
</protein>
<name>A0ABP4C938_9ACTN</name>
<proteinExistence type="predicted"/>
<dbReference type="EMBL" id="BAAAHH010000025">
    <property type="protein sequence ID" value="GAA0960890.1"/>
    <property type="molecule type" value="Genomic_DNA"/>
</dbReference>
<sequence length="59" mass="6226">MAENEQDPAGNTQQFQRFAQRVESEPDPDAQGGMPTGLFLAVISVVALIAVISAIALIV</sequence>
<comment type="caution">
    <text evidence="3">The sequence shown here is derived from an EMBL/GenBank/DDBJ whole genome shotgun (WGS) entry which is preliminary data.</text>
</comment>
<feature type="transmembrane region" description="Helical" evidence="2">
    <location>
        <begin position="38"/>
        <end position="58"/>
    </location>
</feature>
<reference evidence="4" key="1">
    <citation type="journal article" date="2019" name="Int. J. Syst. Evol. Microbiol.">
        <title>The Global Catalogue of Microorganisms (GCM) 10K type strain sequencing project: providing services to taxonomists for standard genome sequencing and annotation.</title>
        <authorList>
            <consortium name="The Broad Institute Genomics Platform"/>
            <consortium name="The Broad Institute Genome Sequencing Center for Infectious Disease"/>
            <person name="Wu L."/>
            <person name="Ma J."/>
        </authorList>
    </citation>
    <scope>NUCLEOTIDE SEQUENCE [LARGE SCALE GENOMIC DNA]</scope>
    <source>
        <strain evidence="4">JCM 10696</strain>
    </source>
</reference>
<organism evidence="3 4">
    <name type="scientific">Actinocorallia libanotica</name>
    <dbReference type="NCBI Taxonomy" id="46162"/>
    <lineage>
        <taxon>Bacteria</taxon>
        <taxon>Bacillati</taxon>
        <taxon>Actinomycetota</taxon>
        <taxon>Actinomycetes</taxon>
        <taxon>Streptosporangiales</taxon>
        <taxon>Thermomonosporaceae</taxon>
        <taxon>Actinocorallia</taxon>
    </lineage>
</organism>
<keyword evidence="4" id="KW-1185">Reference proteome</keyword>
<evidence type="ECO:0000313" key="3">
    <source>
        <dbReference type="EMBL" id="GAA0960890.1"/>
    </source>
</evidence>
<keyword evidence="2" id="KW-0472">Membrane</keyword>
<dbReference type="RefSeq" id="WP_344243643.1">
    <property type="nucleotide sequence ID" value="NZ_BAAAHH010000025.1"/>
</dbReference>
<feature type="region of interest" description="Disordered" evidence="1">
    <location>
        <begin position="1"/>
        <end position="31"/>
    </location>
</feature>
<dbReference type="Proteomes" id="UP001500665">
    <property type="component" value="Unassembled WGS sequence"/>
</dbReference>
<accession>A0ABP4C938</accession>
<evidence type="ECO:0000256" key="2">
    <source>
        <dbReference type="SAM" id="Phobius"/>
    </source>
</evidence>
<gene>
    <name evidence="3" type="ORF">GCM10009550_52650</name>
</gene>
<evidence type="ECO:0000256" key="1">
    <source>
        <dbReference type="SAM" id="MobiDB-lite"/>
    </source>
</evidence>
<keyword evidence="2" id="KW-0812">Transmembrane</keyword>
<keyword evidence="2" id="KW-1133">Transmembrane helix</keyword>
<evidence type="ECO:0000313" key="4">
    <source>
        <dbReference type="Proteomes" id="UP001500665"/>
    </source>
</evidence>
<evidence type="ECO:0008006" key="5">
    <source>
        <dbReference type="Google" id="ProtNLM"/>
    </source>
</evidence>